<feature type="region of interest" description="Disordered" evidence="1">
    <location>
        <begin position="1"/>
        <end position="26"/>
    </location>
</feature>
<gene>
    <name evidence="3" type="ORF">B1806_01840</name>
</gene>
<dbReference type="EMBL" id="MWQO01000006">
    <property type="protein sequence ID" value="THD11844.1"/>
    <property type="molecule type" value="Genomic_DNA"/>
</dbReference>
<dbReference type="SMART" id="SM01126">
    <property type="entry name" value="DDE_Tnp_IS1595"/>
    <property type="match status" value="1"/>
</dbReference>
<dbReference type="InterPro" id="IPR024445">
    <property type="entry name" value="Tnp_ISXO2-like"/>
</dbReference>
<protein>
    <recommendedName>
        <fullName evidence="2">ISXO2-like transposase domain-containing protein</fullName>
    </recommendedName>
</protein>
<evidence type="ECO:0000256" key="1">
    <source>
        <dbReference type="SAM" id="MobiDB-lite"/>
    </source>
</evidence>
<dbReference type="OrthoDB" id="271821at2"/>
<sequence>MRPGDGGTRRTSQDAPCCERHGQDLEGCDPRRRAPVARIITDENSAYTGIGSNFAGGHHTVCHSAREYVRGDVHSNTIEGFFSIVKRGINGIYHAVSMEPPAPLHGGVRVPLQQSRTGRR</sequence>
<evidence type="ECO:0000313" key="4">
    <source>
        <dbReference type="Proteomes" id="UP000307749"/>
    </source>
</evidence>
<feature type="compositionally biased region" description="Basic and acidic residues" evidence="1">
    <location>
        <begin position="7"/>
        <end position="26"/>
    </location>
</feature>
<comment type="caution">
    <text evidence="3">The sequence shown here is derived from an EMBL/GenBank/DDBJ whole genome shotgun (WGS) entry which is preliminary data.</text>
</comment>
<feature type="domain" description="ISXO2-like transposase" evidence="2">
    <location>
        <begin position="3"/>
        <end position="100"/>
    </location>
</feature>
<evidence type="ECO:0000259" key="2">
    <source>
        <dbReference type="SMART" id="SM01126"/>
    </source>
</evidence>
<name>A0A4S3KU85_9GAMM</name>
<dbReference type="Proteomes" id="UP000307749">
    <property type="component" value="Unassembled WGS sequence"/>
</dbReference>
<proteinExistence type="predicted"/>
<reference evidence="3 4" key="1">
    <citation type="submission" date="2017-02" db="EMBL/GenBank/DDBJ databases">
        <title>Whole genome sequencing of Metallibacterium scheffleri DSM 24874 (T).</title>
        <authorList>
            <person name="Kumar S."/>
            <person name="Patil P."/>
            <person name="Patil P.B."/>
        </authorList>
    </citation>
    <scope>NUCLEOTIDE SEQUENCE [LARGE SCALE GENOMIC DNA]</scope>
    <source>
        <strain evidence="3 4">DSM 24874</strain>
    </source>
</reference>
<evidence type="ECO:0000313" key="3">
    <source>
        <dbReference type="EMBL" id="THD11844.1"/>
    </source>
</evidence>
<keyword evidence="4" id="KW-1185">Reference proteome</keyword>
<organism evidence="3 4">
    <name type="scientific">Metallibacterium scheffleri</name>
    <dbReference type="NCBI Taxonomy" id="993689"/>
    <lineage>
        <taxon>Bacteria</taxon>
        <taxon>Pseudomonadati</taxon>
        <taxon>Pseudomonadota</taxon>
        <taxon>Gammaproteobacteria</taxon>
        <taxon>Lysobacterales</taxon>
        <taxon>Rhodanobacteraceae</taxon>
        <taxon>Metallibacterium</taxon>
    </lineage>
</organism>
<dbReference type="Pfam" id="PF12762">
    <property type="entry name" value="DDE_Tnp_IS1595"/>
    <property type="match status" value="1"/>
</dbReference>
<accession>A0A4S3KU85</accession>
<dbReference type="AlphaFoldDB" id="A0A4S3KU85"/>